<comment type="subcellular location">
    <subcellularLocation>
        <location evidence="1">Cell membrane</location>
        <topology evidence="1">Multi-pass membrane protein</topology>
    </subcellularLocation>
    <subcellularLocation>
        <location evidence="6">Membrane</location>
        <topology evidence="6">Multi-pass membrane protein</topology>
    </subcellularLocation>
</comment>
<dbReference type="Pfam" id="PF01618">
    <property type="entry name" value="MotA_ExbB"/>
    <property type="match status" value="1"/>
</dbReference>
<feature type="transmembrane region" description="Helical" evidence="7">
    <location>
        <begin position="54"/>
        <end position="75"/>
    </location>
</feature>
<comment type="similarity">
    <text evidence="6">Belongs to the exbB/tolQ family.</text>
</comment>
<keyword evidence="2" id="KW-1003">Cell membrane</keyword>
<dbReference type="InterPro" id="IPR002898">
    <property type="entry name" value="MotA_ExbB_proton_chnl"/>
</dbReference>
<keyword evidence="3 7" id="KW-0812">Transmembrane</keyword>
<feature type="transmembrane region" description="Helical" evidence="7">
    <location>
        <begin position="12"/>
        <end position="34"/>
    </location>
</feature>
<keyword evidence="5 7" id="KW-0472">Membrane</keyword>
<sequence length="103" mass="10769">MKLTHRIAVVRNVANALVLLGLIGTVVGFIIALSGVDPEQASDVSAITPMVSTLIEGMSTALYTTLVGAILNVWLMVNYQLLAAGTVKLITALVEFGESNGRA</sequence>
<dbReference type="GO" id="GO:0005886">
    <property type="term" value="C:plasma membrane"/>
    <property type="evidence" value="ECO:0007669"/>
    <property type="project" value="UniProtKB-SubCell"/>
</dbReference>
<evidence type="ECO:0000256" key="5">
    <source>
        <dbReference type="ARBA" id="ARBA00023136"/>
    </source>
</evidence>
<protein>
    <submittedName>
        <fullName evidence="9">MotA/TolQ/ExbB proton channel family protein</fullName>
    </submittedName>
</protein>
<keyword evidence="10" id="KW-1185">Reference proteome</keyword>
<keyword evidence="4 7" id="KW-1133">Transmembrane helix</keyword>
<reference evidence="9 10" key="1">
    <citation type="submission" date="2019-06" db="EMBL/GenBank/DDBJ databases">
        <title>Whole genome sequence for Rhodospirillaceae sp. R148.</title>
        <authorList>
            <person name="Wang G."/>
        </authorList>
    </citation>
    <scope>NUCLEOTIDE SEQUENCE [LARGE SCALE GENOMIC DNA]</scope>
    <source>
        <strain evidence="9 10">R148</strain>
    </source>
</reference>
<evidence type="ECO:0000256" key="2">
    <source>
        <dbReference type="ARBA" id="ARBA00022475"/>
    </source>
</evidence>
<dbReference type="AlphaFoldDB" id="A0A545TUS3"/>
<evidence type="ECO:0000256" key="6">
    <source>
        <dbReference type="RuleBase" id="RU004057"/>
    </source>
</evidence>
<accession>A0A545TUS3</accession>
<comment type="caution">
    <text evidence="9">The sequence shown here is derived from an EMBL/GenBank/DDBJ whole genome shotgun (WGS) entry which is preliminary data.</text>
</comment>
<evidence type="ECO:0000259" key="8">
    <source>
        <dbReference type="Pfam" id="PF01618"/>
    </source>
</evidence>
<proteinExistence type="inferred from homology"/>
<dbReference type="EMBL" id="VHSH01000003">
    <property type="protein sequence ID" value="TQV80973.1"/>
    <property type="molecule type" value="Genomic_DNA"/>
</dbReference>
<dbReference type="GO" id="GO:0015031">
    <property type="term" value="P:protein transport"/>
    <property type="evidence" value="ECO:0007669"/>
    <property type="project" value="UniProtKB-KW"/>
</dbReference>
<dbReference type="OrthoDB" id="7334280at2"/>
<evidence type="ECO:0000256" key="7">
    <source>
        <dbReference type="SAM" id="Phobius"/>
    </source>
</evidence>
<evidence type="ECO:0000313" key="10">
    <source>
        <dbReference type="Proteomes" id="UP000315252"/>
    </source>
</evidence>
<dbReference type="Proteomes" id="UP000315252">
    <property type="component" value="Unassembled WGS sequence"/>
</dbReference>
<keyword evidence="6" id="KW-0653">Protein transport</keyword>
<evidence type="ECO:0000256" key="1">
    <source>
        <dbReference type="ARBA" id="ARBA00004651"/>
    </source>
</evidence>
<gene>
    <name evidence="9" type="ORF">FKG95_11645</name>
</gene>
<evidence type="ECO:0000256" key="3">
    <source>
        <dbReference type="ARBA" id="ARBA00022692"/>
    </source>
</evidence>
<feature type="domain" description="MotA/TolQ/ExbB proton channel" evidence="8">
    <location>
        <begin position="3"/>
        <end position="91"/>
    </location>
</feature>
<keyword evidence="6" id="KW-0813">Transport</keyword>
<organism evidence="9 10">
    <name type="scientific">Denitrobaculum tricleocarpae</name>
    <dbReference type="NCBI Taxonomy" id="2591009"/>
    <lineage>
        <taxon>Bacteria</taxon>
        <taxon>Pseudomonadati</taxon>
        <taxon>Pseudomonadota</taxon>
        <taxon>Alphaproteobacteria</taxon>
        <taxon>Rhodospirillales</taxon>
        <taxon>Rhodospirillaceae</taxon>
        <taxon>Denitrobaculum</taxon>
    </lineage>
</organism>
<evidence type="ECO:0000256" key="4">
    <source>
        <dbReference type="ARBA" id="ARBA00022989"/>
    </source>
</evidence>
<name>A0A545TUS3_9PROT</name>
<evidence type="ECO:0000313" key="9">
    <source>
        <dbReference type="EMBL" id="TQV80973.1"/>
    </source>
</evidence>